<evidence type="ECO:0000256" key="3">
    <source>
        <dbReference type="ARBA" id="ARBA00022989"/>
    </source>
</evidence>
<evidence type="ECO:0000256" key="4">
    <source>
        <dbReference type="ARBA" id="ARBA00023136"/>
    </source>
</evidence>
<feature type="transmembrane region" description="Helical" evidence="5">
    <location>
        <begin position="6"/>
        <end position="25"/>
    </location>
</feature>
<dbReference type="EMBL" id="JBHSMI010000001">
    <property type="protein sequence ID" value="MFC5401115.1"/>
    <property type="molecule type" value="Genomic_DNA"/>
</dbReference>
<keyword evidence="2 5" id="KW-0812">Transmembrane</keyword>
<feature type="transmembrane region" description="Helical" evidence="5">
    <location>
        <begin position="183"/>
        <end position="201"/>
    </location>
</feature>
<reference evidence="7" key="1">
    <citation type="journal article" date="2019" name="Int. J. Syst. Evol. Microbiol.">
        <title>The Global Catalogue of Microorganisms (GCM) 10K type strain sequencing project: providing services to taxonomists for standard genome sequencing and annotation.</title>
        <authorList>
            <consortium name="The Broad Institute Genomics Platform"/>
            <consortium name="The Broad Institute Genome Sequencing Center for Infectious Disease"/>
            <person name="Wu L."/>
            <person name="Ma J."/>
        </authorList>
    </citation>
    <scope>NUCLEOTIDE SEQUENCE [LARGE SCALE GENOMIC DNA]</scope>
    <source>
        <strain evidence="7">CGMCC 1.18575</strain>
    </source>
</reference>
<dbReference type="Proteomes" id="UP001596113">
    <property type="component" value="Unassembled WGS sequence"/>
</dbReference>
<feature type="transmembrane region" description="Helical" evidence="5">
    <location>
        <begin position="126"/>
        <end position="145"/>
    </location>
</feature>
<keyword evidence="7" id="KW-1185">Reference proteome</keyword>
<evidence type="ECO:0000256" key="1">
    <source>
        <dbReference type="ARBA" id="ARBA00022475"/>
    </source>
</evidence>
<dbReference type="PANTHER" id="PTHR35529">
    <property type="entry name" value="MANGANESE EFFLUX PUMP MNTP-RELATED"/>
    <property type="match status" value="1"/>
</dbReference>
<feature type="transmembrane region" description="Helical" evidence="5">
    <location>
        <begin position="37"/>
        <end position="58"/>
    </location>
</feature>
<sequence length="202" mass="21217">MHWFSILIIGIAANIDNLGIGVTFGARSIKVPLLSNILIALLSMAATYLAMSAGLYLSHLISPFWGNLTGGFVIIFLGIWGIRAALASGKNSGGNTEYNDPNHVSDSLVDRTDKNNDRVISWGESISLGFALAINCIASSLGAGASGVSPILTAVSVGLFSLLSVDVGIRLGSRVAKSWIGKYSNFLGCILLIIIGCYEIIV</sequence>
<keyword evidence="1" id="KW-1003">Cell membrane</keyword>
<gene>
    <name evidence="6" type="ORF">ACFPOF_00010</name>
</gene>
<accession>A0ABW0HKM1</accession>
<name>A0ABW0HKM1_9BACL</name>
<protein>
    <submittedName>
        <fullName evidence="6">Manganese efflux pump</fullName>
    </submittedName>
</protein>
<organism evidence="6 7">
    <name type="scientific">Cohnella soli</name>
    <dbReference type="NCBI Taxonomy" id="425005"/>
    <lineage>
        <taxon>Bacteria</taxon>
        <taxon>Bacillati</taxon>
        <taxon>Bacillota</taxon>
        <taxon>Bacilli</taxon>
        <taxon>Bacillales</taxon>
        <taxon>Paenibacillaceae</taxon>
        <taxon>Cohnella</taxon>
    </lineage>
</organism>
<feature type="transmembrane region" description="Helical" evidence="5">
    <location>
        <begin position="151"/>
        <end position="171"/>
    </location>
</feature>
<evidence type="ECO:0000313" key="7">
    <source>
        <dbReference type="Proteomes" id="UP001596113"/>
    </source>
</evidence>
<evidence type="ECO:0000313" key="6">
    <source>
        <dbReference type="EMBL" id="MFC5401115.1"/>
    </source>
</evidence>
<evidence type="ECO:0000256" key="5">
    <source>
        <dbReference type="SAM" id="Phobius"/>
    </source>
</evidence>
<dbReference type="Pfam" id="PF02659">
    <property type="entry name" value="Mntp"/>
    <property type="match status" value="1"/>
</dbReference>
<comment type="caution">
    <text evidence="6">The sequence shown here is derived from an EMBL/GenBank/DDBJ whole genome shotgun (WGS) entry which is preliminary data.</text>
</comment>
<dbReference type="PANTHER" id="PTHR35529:SF2">
    <property type="entry name" value="SPORULATION PROTEIN YTAF-RELATED"/>
    <property type="match status" value="1"/>
</dbReference>
<keyword evidence="3 5" id="KW-1133">Transmembrane helix</keyword>
<dbReference type="InterPro" id="IPR003810">
    <property type="entry name" value="Mntp/YtaF"/>
</dbReference>
<feature type="transmembrane region" description="Helical" evidence="5">
    <location>
        <begin position="64"/>
        <end position="82"/>
    </location>
</feature>
<proteinExistence type="predicted"/>
<dbReference type="RefSeq" id="WP_378128366.1">
    <property type="nucleotide sequence ID" value="NZ_JBHSMI010000001.1"/>
</dbReference>
<keyword evidence="4 5" id="KW-0472">Membrane</keyword>
<evidence type="ECO:0000256" key="2">
    <source>
        <dbReference type="ARBA" id="ARBA00022692"/>
    </source>
</evidence>